<feature type="region of interest" description="Disordered" evidence="5">
    <location>
        <begin position="86"/>
        <end position="112"/>
    </location>
</feature>
<evidence type="ECO:0000256" key="4">
    <source>
        <dbReference type="ARBA" id="ARBA00022837"/>
    </source>
</evidence>
<dbReference type="InterPro" id="IPR059100">
    <property type="entry name" value="TSP3_bac"/>
</dbReference>
<organism evidence="6">
    <name type="scientific">marine metagenome</name>
    <dbReference type="NCBI Taxonomy" id="408172"/>
    <lineage>
        <taxon>unclassified sequences</taxon>
        <taxon>metagenomes</taxon>
        <taxon>ecological metagenomes</taxon>
    </lineage>
</organism>
<keyword evidence="3" id="KW-0732">Signal</keyword>
<dbReference type="Pfam" id="PF18884">
    <property type="entry name" value="TSP3_bac"/>
    <property type="match status" value="1"/>
</dbReference>
<proteinExistence type="predicted"/>
<dbReference type="AlphaFoldDB" id="A0A382V4P2"/>
<accession>A0A382V4P2</accession>
<evidence type="ECO:0000256" key="2">
    <source>
        <dbReference type="ARBA" id="ARBA00022525"/>
    </source>
</evidence>
<evidence type="ECO:0000256" key="3">
    <source>
        <dbReference type="ARBA" id="ARBA00022729"/>
    </source>
</evidence>
<protein>
    <submittedName>
        <fullName evidence="6">Uncharacterized protein</fullName>
    </submittedName>
</protein>
<gene>
    <name evidence="6" type="ORF">METZ01_LOCUS393859</name>
</gene>
<evidence type="ECO:0000313" key="6">
    <source>
        <dbReference type="EMBL" id="SVD41005.1"/>
    </source>
</evidence>
<feature type="compositionally biased region" description="Acidic residues" evidence="5">
    <location>
        <begin position="93"/>
        <end position="110"/>
    </location>
</feature>
<dbReference type="EMBL" id="UINC01148866">
    <property type="protein sequence ID" value="SVD41005.1"/>
    <property type="molecule type" value="Genomic_DNA"/>
</dbReference>
<evidence type="ECO:0000256" key="5">
    <source>
        <dbReference type="SAM" id="MobiDB-lite"/>
    </source>
</evidence>
<dbReference type="SUPFAM" id="SSF51120">
    <property type="entry name" value="beta-Roll"/>
    <property type="match status" value="1"/>
</dbReference>
<sequence>EGDESAFGYAGDDTFHTGLGNDAADGGDGNDRVVYDAALSTFRIEIDSGVVTVTSNDGSTLDVLSNIEQFVFDTKVFTLTQLDTDGDGLGNNDDTDDDGDGFSDEQEALDGTDPLNRFSCNDCFDFDIDVDGDTAALTDGLLVLRHLFGFAGTTLTANALSSAAARTNSETIASYLDANSGNLDIDGDGSTEALTDGLLLLRYLFGFDGLTLIEGALGENAVRTSASEIRAYIELRISEGT</sequence>
<keyword evidence="4" id="KW-0106">Calcium</keyword>
<keyword evidence="2" id="KW-0964">Secreted</keyword>
<comment type="subcellular location">
    <subcellularLocation>
        <location evidence="1">Secreted</location>
    </subcellularLocation>
</comment>
<name>A0A382V4P2_9ZZZZ</name>
<feature type="non-terminal residue" evidence="6">
    <location>
        <position position="1"/>
    </location>
</feature>
<reference evidence="6" key="1">
    <citation type="submission" date="2018-05" db="EMBL/GenBank/DDBJ databases">
        <authorList>
            <person name="Lanie J.A."/>
            <person name="Ng W.-L."/>
            <person name="Kazmierczak K.M."/>
            <person name="Andrzejewski T.M."/>
            <person name="Davidsen T.M."/>
            <person name="Wayne K.J."/>
            <person name="Tettelin H."/>
            <person name="Glass J.I."/>
            <person name="Rusch D."/>
            <person name="Podicherti R."/>
            <person name="Tsui H.-C.T."/>
            <person name="Winkler M.E."/>
        </authorList>
    </citation>
    <scope>NUCLEOTIDE SEQUENCE</scope>
</reference>
<evidence type="ECO:0000256" key="1">
    <source>
        <dbReference type="ARBA" id="ARBA00004613"/>
    </source>
</evidence>
<dbReference type="InterPro" id="IPR011049">
    <property type="entry name" value="Serralysin-like_metalloprot_C"/>
</dbReference>